<evidence type="ECO:0000256" key="6">
    <source>
        <dbReference type="SAM" id="SignalP"/>
    </source>
</evidence>
<feature type="domain" description="Ion transport" evidence="7">
    <location>
        <begin position="358"/>
        <end position="562"/>
    </location>
</feature>
<dbReference type="Pfam" id="PF00520">
    <property type="entry name" value="Ion_trans"/>
    <property type="match status" value="2"/>
</dbReference>
<dbReference type="InterPro" id="IPR005821">
    <property type="entry name" value="Ion_trans_dom"/>
</dbReference>
<evidence type="ECO:0000313" key="9">
    <source>
        <dbReference type="Proteomes" id="UP000762676"/>
    </source>
</evidence>
<feature type="transmembrane region" description="Helical" evidence="5">
    <location>
        <begin position="509"/>
        <end position="533"/>
    </location>
</feature>
<dbReference type="InterPro" id="IPR028798">
    <property type="entry name" value="TPC2"/>
</dbReference>
<feature type="domain" description="Ion transport" evidence="7">
    <location>
        <begin position="34"/>
        <end position="239"/>
    </location>
</feature>
<evidence type="ECO:0000256" key="1">
    <source>
        <dbReference type="ARBA" id="ARBA00004141"/>
    </source>
</evidence>
<dbReference type="GO" id="GO:0019722">
    <property type="term" value="P:calcium-mediated signaling"/>
    <property type="evidence" value="ECO:0007669"/>
    <property type="project" value="TreeGrafter"/>
</dbReference>
<accession>A0AAV4EM44</accession>
<dbReference type="AlphaFoldDB" id="A0AAV4EM44"/>
<protein>
    <submittedName>
        <fullName evidence="8">Two-pore calcium channel 2</fullName>
    </submittedName>
</protein>
<keyword evidence="3 5" id="KW-1133">Transmembrane helix</keyword>
<evidence type="ECO:0000256" key="3">
    <source>
        <dbReference type="ARBA" id="ARBA00022989"/>
    </source>
</evidence>
<comment type="caution">
    <text evidence="8">The sequence shown here is derived from an EMBL/GenBank/DDBJ whole genome shotgun (WGS) entry which is preliminary data.</text>
</comment>
<dbReference type="Gene3D" id="1.10.287.70">
    <property type="match status" value="1"/>
</dbReference>
<name>A0AAV4EM44_9GAST</name>
<organism evidence="8 9">
    <name type="scientific">Elysia marginata</name>
    <dbReference type="NCBI Taxonomy" id="1093978"/>
    <lineage>
        <taxon>Eukaryota</taxon>
        <taxon>Metazoa</taxon>
        <taxon>Spiralia</taxon>
        <taxon>Lophotrochozoa</taxon>
        <taxon>Mollusca</taxon>
        <taxon>Gastropoda</taxon>
        <taxon>Heterobranchia</taxon>
        <taxon>Euthyneura</taxon>
        <taxon>Panpulmonata</taxon>
        <taxon>Sacoglossa</taxon>
        <taxon>Placobranchoidea</taxon>
        <taxon>Plakobranchidae</taxon>
        <taxon>Elysia</taxon>
    </lineage>
</organism>
<gene>
    <name evidence="8" type="ORF">ElyMa_001843400</name>
</gene>
<keyword evidence="6" id="KW-0732">Signal</keyword>
<comment type="subcellular location">
    <subcellularLocation>
        <location evidence="1">Membrane</location>
        <topology evidence="1">Multi-pass membrane protein</topology>
    </subcellularLocation>
</comment>
<dbReference type="EMBL" id="BMAT01003724">
    <property type="protein sequence ID" value="GFR61326.1"/>
    <property type="molecule type" value="Genomic_DNA"/>
</dbReference>
<proteinExistence type="predicted"/>
<dbReference type="Proteomes" id="UP000762676">
    <property type="component" value="Unassembled WGS sequence"/>
</dbReference>
<dbReference type="GO" id="GO:0015280">
    <property type="term" value="F:ligand-gated sodium channel activity"/>
    <property type="evidence" value="ECO:0007669"/>
    <property type="project" value="TreeGrafter"/>
</dbReference>
<dbReference type="GO" id="GO:0005765">
    <property type="term" value="C:lysosomal membrane"/>
    <property type="evidence" value="ECO:0007669"/>
    <property type="project" value="InterPro"/>
</dbReference>
<sequence>MLVITVLHLLAFVEYPSSLTLTSDPRYRGERIALPCWLTQSTELMCLLILLVDNIIRIYLMGLSYFTKNKWDMLSMIIITFSFCDWCVSFAMGCKEFIRFRRILRPYFLLQNSSLMKKIVRCLRRTMPEVISVLMLMFFHLYIFTLLGMLLFPEFVQEPKGNGTVPHTNDEDKEGSTYFKSLLDSFISLLVLLTTANNPDVTIPAYSRNRFAAIFFILYLVIGLYFFMNVLLAVIYNQFRGYFLSSLQSSLMRRRLGVRAAFEVLLSKVPRAGHSIPGLEAGMGSGLIMSIITRCNLPKYITTALTEELNQSQNEIFTAAQFQRLFQTMDKDIIHKEKAAVTWCAHPQLRRIQRAILHKYFCYFGMLVAAANLLMISIELGLKKDTSLYDTHSMLRIMNFAFVLYYMAEQLLKLWAKGWARYVTDPGDVFDAIVSLALVTGEIVVSALNESPFHQKDDPSLVNSEPVLWNIIRMINILIMVRMFKILPLIQSMNLVASVLLDLIKNMKAFLGISVVCFYAFAVLGIELFHGAITYDASMSNKTFECGSYEQLEYWANNFDDFYVSNIILP</sequence>
<feature type="transmembrane region" description="Helical" evidence="5">
    <location>
        <begin position="360"/>
        <end position="382"/>
    </location>
</feature>
<dbReference type="GO" id="GO:0097682">
    <property type="term" value="F:intracellularly phosphatidylinositol-3,5-bisphosphate-gated monatomic cation channel activity"/>
    <property type="evidence" value="ECO:0007669"/>
    <property type="project" value="TreeGrafter"/>
</dbReference>
<dbReference type="Gene3D" id="1.20.120.350">
    <property type="entry name" value="Voltage-gated potassium channels. Chain C"/>
    <property type="match status" value="2"/>
</dbReference>
<reference evidence="8 9" key="1">
    <citation type="journal article" date="2021" name="Elife">
        <title>Chloroplast acquisition without the gene transfer in kleptoplastic sea slugs, Plakobranchus ocellatus.</title>
        <authorList>
            <person name="Maeda T."/>
            <person name="Takahashi S."/>
            <person name="Yoshida T."/>
            <person name="Shimamura S."/>
            <person name="Takaki Y."/>
            <person name="Nagai Y."/>
            <person name="Toyoda A."/>
            <person name="Suzuki Y."/>
            <person name="Arimoto A."/>
            <person name="Ishii H."/>
            <person name="Satoh N."/>
            <person name="Nishiyama T."/>
            <person name="Hasebe M."/>
            <person name="Maruyama T."/>
            <person name="Minagawa J."/>
            <person name="Obokata J."/>
            <person name="Shigenobu S."/>
        </authorList>
    </citation>
    <scope>NUCLEOTIDE SEQUENCE [LARGE SCALE GENOMIC DNA]</scope>
</reference>
<dbReference type="InterPro" id="IPR027359">
    <property type="entry name" value="Volt_channel_dom_sf"/>
</dbReference>
<evidence type="ECO:0000313" key="8">
    <source>
        <dbReference type="EMBL" id="GFR61326.1"/>
    </source>
</evidence>
<dbReference type="SUPFAM" id="SSF81324">
    <property type="entry name" value="Voltage-gated potassium channels"/>
    <property type="match status" value="2"/>
</dbReference>
<evidence type="ECO:0000256" key="5">
    <source>
        <dbReference type="SAM" id="Phobius"/>
    </source>
</evidence>
<feature type="chain" id="PRO_5044022487" evidence="6">
    <location>
        <begin position="19"/>
        <end position="570"/>
    </location>
</feature>
<feature type="signal peptide" evidence="6">
    <location>
        <begin position="1"/>
        <end position="18"/>
    </location>
</feature>
<evidence type="ECO:0000256" key="4">
    <source>
        <dbReference type="ARBA" id="ARBA00023136"/>
    </source>
</evidence>
<keyword evidence="4 5" id="KW-0472">Membrane</keyword>
<dbReference type="GO" id="GO:0022832">
    <property type="term" value="F:voltage-gated channel activity"/>
    <property type="evidence" value="ECO:0007669"/>
    <property type="project" value="InterPro"/>
</dbReference>
<dbReference type="GO" id="GO:0075509">
    <property type="term" value="P:endocytosis involved in viral entry into host cell"/>
    <property type="evidence" value="ECO:0007669"/>
    <property type="project" value="TreeGrafter"/>
</dbReference>
<feature type="transmembrane region" description="Helical" evidence="5">
    <location>
        <begin position="388"/>
        <end position="408"/>
    </location>
</feature>
<evidence type="ECO:0000259" key="7">
    <source>
        <dbReference type="Pfam" id="PF00520"/>
    </source>
</evidence>
<dbReference type="PANTHER" id="PTHR46768">
    <property type="entry name" value="TWO PORE CALCIUM CHANNEL PROTEIN 2"/>
    <property type="match status" value="1"/>
</dbReference>
<keyword evidence="9" id="KW-1185">Reference proteome</keyword>
<feature type="transmembrane region" description="Helical" evidence="5">
    <location>
        <begin position="73"/>
        <end position="92"/>
    </location>
</feature>
<dbReference type="PANTHER" id="PTHR46768:SF1">
    <property type="entry name" value="TWO PORE CHANNEL PROTEIN 2"/>
    <property type="match status" value="1"/>
</dbReference>
<feature type="transmembrane region" description="Helical" evidence="5">
    <location>
        <begin position="130"/>
        <end position="152"/>
    </location>
</feature>
<evidence type="ECO:0000256" key="2">
    <source>
        <dbReference type="ARBA" id="ARBA00022692"/>
    </source>
</evidence>
<keyword evidence="2 5" id="KW-0812">Transmembrane</keyword>
<feature type="transmembrane region" description="Helical" evidence="5">
    <location>
        <begin position="211"/>
        <end position="236"/>
    </location>
</feature>